<feature type="transmembrane region" description="Helical" evidence="5">
    <location>
        <begin position="21"/>
        <end position="38"/>
    </location>
</feature>
<dbReference type="InterPro" id="IPR013525">
    <property type="entry name" value="ABC2_TM"/>
</dbReference>
<comment type="subcellular location">
    <subcellularLocation>
        <location evidence="1">Membrane</location>
        <topology evidence="1">Multi-pass membrane protein</topology>
    </subcellularLocation>
</comment>
<dbReference type="PANTHER" id="PTHR43077">
    <property type="entry name" value="TRANSPORT PERMEASE YVFS-RELATED"/>
    <property type="match status" value="1"/>
</dbReference>
<evidence type="ECO:0000256" key="4">
    <source>
        <dbReference type="ARBA" id="ARBA00023136"/>
    </source>
</evidence>
<evidence type="ECO:0000259" key="6">
    <source>
        <dbReference type="PROSITE" id="PS51012"/>
    </source>
</evidence>
<dbReference type="GO" id="GO:0140359">
    <property type="term" value="F:ABC-type transporter activity"/>
    <property type="evidence" value="ECO:0007669"/>
    <property type="project" value="InterPro"/>
</dbReference>
<gene>
    <name evidence="7" type="ORF">SACC_31190</name>
</gene>
<accession>A0AAQ4CWC1</accession>
<keyword evidence="2 5" id="KW-0812">Transmembrane</keyword>
<evidence type="ECO:0000256" key="5">
    <source>
        <dbReference type="SAM" id="Phobius"/>
    </source>
</evidence>
<name>A0AAQ4CWC1_9CREN</name>
<evidence type="ECO:0000256" key="1">
    <source>
        <dbReference type="ARBA" id="ARBA00004141"/>
    </source>
</evidence>
<protein>
    <submittedName>
        <fullName evidence="7">ABC transporter</fullName>
    </submittedName>
</protein>
<evidence type="ECO:0000256" key="3">
    <source>
        <dbReference type="ARBA" id="ARBA00022989"/>
    </source>
</evidence>
<dbReference type="AlphaFoldDB" id="A0AAQ4CWC1"/>
<feature type="transmembrane region" description="Helical" evidence="5">
    <location>
        <begin position="230"/>
        <end position="249"/>
    </location>
</feature>
<evidence type="ECO:0000256" key="2">
    <source>
        <dbReference type="ARBA" id="ARBA00022692"/>
    </source>
</evidence>
<dbReference type="PROSITE" id="PS51012">
    <property type="entry name" value="ABC_TM2"/>
    <property type="match status" value="1"/>
</dbReference>
<feature type="transmembrane region" description="Helical" evidence="5">
    <location>
        <begin position="58"/>
        <end position="83"/>
    </location>
</feature>
<dbReference type="EMBL" id="AP025226">
    <property type="protein sequence ID" value="BDC00103.1"/>
    <property type="molecule type" value="Genomic_DNA"/>
</dbReference>
<feature type="transmembrane region" description="Helical" evidence="5">
    <location>
        <begin position="104"/>
        <end position="132"/>
    </location>
</feature>
<dbReference type="RefSeq" id="WP_229570777.1">
    <property type="nucleotide sequence ID" value="NZ_AP025226.1"/>
</dbReference>
<dbReference type="GeneID" id="68867843"/>
<dbReference type="PANTHER" id="PTHR43077:SF10">
    <property type="entry name" value="TRANSPORT PERMEASE PROTEIN"/>
    <property type="match status" value="1"/>
</dbReference>
<feature type="transmembrane region" description="Helical" evidence="5">
    <location>
        <begin position="178"/>
        <end position="200"/>
    </location>
</feature>
<evidence type="ECO:0000313" key="7">
    <source>
        <dbReference type="EMBL" id="BDC00103.1"/>
    </source>
</evidence>
<feature type="transmembrane region" description="Helical" evidence="5">
    <location>
        <begin position="144"/>
        <end position="166"/>
    </location>
</feature>
<keyword evidence="3 5" id="KW-1133">Transmembrane helix</keyword>
<dbReference type="PIRSF" id="PIRSF006648">
    <property type="entry name" value="DrrB"/>
    <property type="match status" value="1"/>
</dbReference>
<dbReference type="InterPro" id="IPR047817">
    <property type="entry name" value="ABC2_TM_bact-type"/>
</dbReference>
<organism evidence="7 8">
    <name type="scientific">Saccharolobus caldissimus</name>
    <dbReference type="NCBI Taxonomy" id="1702097"/>
    <lineage>
        <taxon>Archaea</taxon>
        <taxon>Thermoproteota</taxon>
        <taxon>Thermoprotei</taxon>
        <taxon>Sulfolobales</taxon>
        <taxon>Sulfolobaceae</taxon>
        <taxon>Saccharolobus</taxon>
    </lineage>
</organism>
<keyword evidence="4 5" id="KW-0472">Membrane</keyword>
<keyword evidence="8" id="KW-1185">Reference proteome</keyword>
<dbReference type="InterPro" id="IPR000412">
    <property type="entry name" value="ABC_2_transport"/>
</dbReference>
<dbReference type="KEGG" id="scas:SACC_31190"/>
<dbReference type="InterPro" id="IPR051328">
    <property type="entry name" value="T7SS_ABC-Transporter"/>
</dbReference>
<dbReference type="Proteomes" id="UP001319921">
    <property type="component" value="Chromosome"/>
</dbReference>
<evidence type="ECO:0000313" key="8">
    <source>
        <dbReference type="Proteomes" id="UP001319921"/>
    </source>
</evidence>
<dbReference type="GO" id="GO:0043190">
    <property type="term" value="C:ATP-binding cassette (ABC) transporter complex"/>
    <property type="evidence" value="ECO:0007669"/>
    <property type="project" value="InterPro"/>
</dbReference>
<feature type="domain" description="ABC transmembrane type-2" evidence="6">
    <location>
        <begin position="21"/>
        <end position="252"/>
    </location>
</feature>
<reference evidence="7 8" key="1">
    <citation type="journal article" date="2022" name="Microbiol. Resour. Announc.">
        <title>Complete Genome Sequence of the Hyperthermophilic and Acidophilic Archaeon Saccharolobus caldissimus Strain HS-3T.</title>
        <authorList>
            <person name="Sakai H.D."/>
            <person name="Kurosawa N."/>
        </authorList>
    </citation>
    <scope>NUCLEOTIDE SEQUENCE [LARGE SCALE GENOMIC DNA]</scope>
    <source>
        <strain evidence="7 8">JCM32116</strain>
    </source>
</reference>
<dbReference type="Pfam" id="PF01061">
    <property type="entry name" value="ABC2_membrane"/>
    <property type="match status" value="1"/>
</dbReference>
<sequence>MIDKVIALYEREMKRFFRSRYMWVMILAQPIMWIIFFGSSFSQVPKEFLETFFHTTDYIAFIVPGELSVSMMMVGSFSSMSLIQDKRLGYLRRILITPTRKAAVFYAKVLGGMTRGIIQVPIMILVSLLLGVKYNVDWLGLLEWIIGLIFIGIGFSSLYGIITANTSDWQAPGVVSNLLNLPLMFSSTALFPAAFFPSWLKLVSDGNPLTYAAELGRDALLYGDPPNPLYLLYLVAFGIIMLIIGTIVIEKYLTVD</sequence>
<proteinExistence type="predicted"/>